<dbReference type="AlphaFoldDB" id="A0A9P3PPG8"/>
<reference evidence="2" key="1">
    <citation type="submission" date="2022-07" db="EMBL/GenBank/DDBJ databases">
        <title>The genome of Lyophyllum shimeji provides insight into the initial evolution of ectomycorrhizal fungal genome.</title>
        <authorList>
            <person name="Kobayashi Y."/>
            <person name="Shibata T."/>
            <person name="Hirakawa H."/>
            <person name="Shigenobu S."/>
            <person name="Nishiyama T."/>
            <person name="Yamada A."/>
            <person name="Hasebe M."/>
            <person name="Kawaguchi M."/>
        </authorList>
    </citation>
    <scope>NUCLEOTIDE SEQUENCE</scope>
    <source>
        <strain evidence="2">AT787</strain>
    </source>
</reference>
<organism evidence="2 3">
    <name type="scientific">Lyophyllum shimeji</name>
    <name type="common">Hon-shimeji</name>
    <name type="synonym">Tricholoma shimeji</name>
    <dbReference type="NCBI Taxonomy" id="47721"/>
    <lineage>
        <taxon>Eukaryota</taxon>
        <taxon>Fungi</taxon>
        <taxon>Dikarya</taxon>
        <taxon>Basidiomycota</taxon>
        <taxon>Agaricomycotina</taxon>
        <taxon>Agaricomycetes</taxon>
        <taxon>Agaricomycetidae</taxon>
        <taxon>Agaricales</taxon>
        <taxon>Tricholomatineae</taxon>
        <taxon>Lyophyllaceae</taxon>
        <taxon>Lyophyllum</taxon>
    </lineage>
</organism>
<gene>
    <name evidence="2" type="ORF">LshimejAT787_0601630</name>
</gene>
<keyword evidence="3" id="KW-1185">Reference proteome</keyword>
<evidence type="ECO:0000256" key="1">
    <source>
        <dbReference type="SAM" id="MobiDB-lite"/>
    </source>
</evidence>
<evidence type="ECO:0000313" key="3">
    <source>
        <dbReference type="Proteomes" id="UP001063166"/>
    </source>
</evidence>
<evidence type="ECO:0000313" key="2">
    <source>
        <dbReference type="EMBL" id="GLB39001.1"/>
    </source>
</evidence>
<name>A0A9P3PPG8_LYOSH</name>
<dbReference type="Proteomes" id="UP001063166">
    <property type="component" value="Unassembled WGS sequence"/>
</dbReference>
<accession>A0A9P3PPG8</accession>
<feature type="region of interest" description="Disordered" evidence="1">
    <location>
        <begin position="83"/>
        <end position="110"/>
    </location>
</feature>
<comment type="caution">
    <text evidence="2">The sequence shown here is derived from an EMBL/GenBank/DDBJ whole genome shotgun (WGS) entry which is preliminary data.</text>
</comment>
<feature type="region of interest" description="Disordered" evidence="1">
    <location>
        <begin position="20"/>
        <end position="42"/>
    </location>
</feature>
<protein>
    <submittedName>
        <fullName evidence="2">Uncharacterized protein</fullName>
    </submittedName>
</protein>
<proteinExistence type="predicted"/>
<sequence length="110" mass="12461">MNTATRLVITGRTDHRLRRGKKISPITSNLQTDDGMPLSEVHGLNRPSLRLTRASSTCAHRRSAPINTKRRIASRLDRFRKPRTLHSHTSVLRPVACSDDHGTPRTQRYA</sequence>
<dbReference type="EMBL" id="BRPK01000006">
    <property type="protein sequence ID" value="GLB39001.1"/>
    <property type="molecule type" value="Genomic_DNA"/>
</dbReference>